<evidence type="ECO:0000256" key="1">
    <source>
        <dbReference type="ARBA" id="ARBA00009199"/>
    </source>
</evidence>
<name>A0A9W9F0D1_9EURO</name>
<gene>
    <name evidence="4" type="ORF">NUU61_006118</name>
</gene>
<reference evidence="4" key="2">
    <citation type="journal article" date="2023" name="IMA Fungus">
        <title>Comparative genomic study of the Penicillium genus elucidates a diverse pangenome and 15 lateral gene transfer events.</title>
        <authorList>
            <person name="Petersen C."/>
            <person name="Sorensen T."/>
            <person name="Nielsen M.R."/>
            <person name="Sondergaard T.E."/>
            <person name="Sorensen J.L."/>
            <person name="Fitzpatrick D.A."/>
            <person name="Frisvad J.C."/>
            <person name="Nielsen K.L."/>
        </authorList>
    </citation>
    <scope>NUCLEOTIDE SEQUENCE</scope>
    <source>
        <strain evidence="4">IBT 34128</strain>
    </source>
</reference>
<keyword evidence="5" id="KW-1185">Reference proteome</keyword>
<proteinExistence type="inferred from homology"/>
<dbReference type="SUPFAM" id="SSF75304">
    <property type="entry name" value="Amidase signature (AS) enzymes"/>
    <property type="match status" value="1"/>
</dbReference>
<dbReference type="InterPro" id="IPR036928">
    <property type="entry name" value="AS_sf"/>
</dbReference>
<comment type="similarity">
    <text evidence="1">Belongs to the amidase family.</text>
</comment>
<evidence type="ECO:0000313" key="4">
    <source>
        <dbReference type="EMBL" id="KAJ5091248.1"/>
    </source>
</evidence>
<dbReference type="RefSeq" id="XP_056509446.1">
    <property type="nucleotide sequence ID" value="XM_056656646.1"/>
</dbReference>
<feature type="domain" description="Amidase" evidence="3">
    <location>
        <begin position="91"/>
        <end position="480"/>
    </location>
</feature>
<evidence type="ECO:0000313" key="5">
    <source>
        <dbReference type="Proteomes" id="UP001141434"/>
    </source>
</evidence>
<keyword evidence="2" id="KW-0378">Hydrolase</keyword>
<dbReference type="OrthoDB" id="6428749at2759"/>
<dbReference type="PIRSF" id="PIRSF001221">
    <property type="entry name" value="Amidase_fungi"/>
    <property type="match status" value="1"/>
</dbReference>
<dbReference type="EMBL" id="JAPMSZ010000009">
    <property type="protein sequence ID" value="KAJ5091248.1"/>
    <property type="molecule type" value="Genomic_DNA"/>
</dbReference>
<dbReference type="Proteomes" id="UP001141434">
    <property type="component" value="Unassembled WGS sequence"/>
</dbReference>
<reference evidence="4" key="1">
    <citation type="submission" date="2022-11" db="EMBL/GenBank/DDBJ databases">
        <authorList>
            <person name="Petersen C."/>
        </authorList>
    </citation>
    <scope>NUCLEOTIDE SEQUENCE</scope>
    <source>
        <strain evidence="4">IBT 34128</strain>
    </source>
</reference>
<organism evidence="4 5">
    <name type="scientific">Penicillium alfredii</name>
    <dbReference type="NCBI Taxonomy" id="1506179"/>
    <lineage>
        <taxon>Eukaryota</taxon>
        <taxon>Fungi</taxon>
        <taxon>Dikarya</taxon>
        <taxon>Ascomycota</taxon>
        <taxon>Pezizomycotina</taxon>
        <taxon>Eurotiomycetes</taxon>
        <taxon>Eurotiomycetidae</taxon>
        <taxon>Eurotiales</taxon>
        <taxon>Aspergillaceae</taxon>
        <taxon>Penicillium</taxon>
    </lineage>
</organism>
<dbReference type="Pfam" id="PF01425">
    <property type="entry name" value="Amidase"/>
    <property type="match status" value="1"/>
</dbReference>
<dbReference type="PANTHER" id="PTHR46072">
    <property type="entry name" value="AMIDASE-RELATED-RELATED"/>
    <property type="match status" value="1"/>
</dbReference>
<evidence type="ECO:0000259" key="3">
    <source>
        <dbReference type="Pfam" id="PF01425"/>
    </source>
</evidence>
<dbReference type="AlphaFoldDB" id="A0A9W9F0D1"/>
<dbReference type="Gene3D" id="3.90.1300.10">
    <property type="entry name" value="Amidase signature (AS) domain"/>
    <property type="match status" value="1"/>
</dbReference>
<accession>A0A9W9F0D1</accession>
<dbReference type="InterPro" id="IPR023631">
    <property type="entry name" value="Amidase_dom"/>
</dbReference>
<evidence type="ECO:0000256" key="2">
    <source>
        <dbReference type="ARBA" id="ARBA00022801"/>
    </source>
</evidence>
<sequence>MSQAEKLAAPVKASADDTPLWKAISTRARQNLFDSIPLKWRLPPTFEIPDTDLQRAARESGILTPRQLQLTELTVTELSPHILAGKVTALEITEAFCARAAVAHQLVNCLTDFFPDEAIKAAKALDAEYSRTRTPLGPLHGIPIAIKDTWKIKGKRATNGCAAWYDRAPAEEDAPLIQVVKDSGAIIFGRTTMPQTGMALETVSPLWGRTLNGALVAMRGAPCAPLSSDVGGSIRAPAAFNGLYGMRPTSNRPPRTGMASSTSGQISINASTGPCCRSMADLKLLTKLVLTHPTVPYEHSCIPGFWNEPPRKSKLAVGIMWTDEVVTPHPPVTRALKEVACKLRAAGHDVIEFKPPINFWEAALATWILYFQTGVNETKAALASTGEPLIAQFKYNIDVFNVREHTVAEVLEAHKKQDAYKAAFTQAWNATADENAQRQPIDCIITPSGPVAGSLHDFCLWWGYFTIWNLLDYPSIIMPLKGFKIDPVKDAKAANYQPRDNPFDKMNWETCGLY</sequence>
<dbReference type="GeneID" id="81395815"/>
<dbReference type="GO" id="GO:0016787">
    <property type="term" value="F:hydrolase activity"/>
    <property type="evidence" value="ECO:0007669"/>
    <property type="project" value="UniProtKB-KW"/>
</dbReference>
<comment type="caution">
    <text evidence="4">The sequence shown here is derived from an EMBL/GenBank/DDBJ whole genome shotgun (WGS) entry which is preliminary data.</text>
</comment>
<protein>
    <submittedName>
        <fullName evidence="4">Amidase</fullName>
    </submittedName>
</protein>